<keyword evidence="4" id="KW-1185">Reference proteome</keyword>
<reference evidence="3 4" key="1">
    <citation type="submission" date="2018-04" db="EMBL/GenBank/DDBJ databases">
        <authorList>
            <person name="Zhang X."/>
            <person name="Yuan J."/>
            <person name="Li F."/>
            <person name="Xiang J."/>
        </authorList>
    </citation>
    <scope>NUCLEOTIDE SEQUENCE [LARGE SCALE GENOMIC DNA]</scope>
    <source>
        <tissue evidence="3">Muscle</tissue>
    </source>
</reference>
<dbReference type="Gene3D" id="3.80.10.10">
    <property type="entry name" value="Ribonuclease Inhibitor"/>
    <property type="match status" value="1"/>
</dbReference>
<feature type="compositionally biased region" description="Polar residues" evidence="1">
    <location>
        <begin position="1272"/>
        <end position="1308"/>
    </location>
</feature>
<dbReference type="InterPro" id="IPR036047">
    <property type="entry name" value="F-box-like_dom_sf"/>
</dbReference>
<feature type="compositionally biased region" description="Low complexity" evidence="1">
    <location>
        <begin position="1372"/>
        <end position="1383"/>
    </location>
</feature>
<feature type="compositionally biased region" description="Acidic residues" evidence="1">
    <location>
        <begin position="220"/>
        <end position="229"/>
    </location>
</feature>
<reference evidence="3 4" key="2">
    <citation type="submission" date="2019-01" db="EMBL/GenBank/DDBJ databases">
        <title>The decoding of complex shrimp genome reveals the adaptation for benthos swimmer, frequently molting mechanism and breeding impact on genome.</title>
        <authorList>
            <person name="Sun Y."/>
            <person name="Gao Y."/>
            <person name="Yu Y."/>
        </authorList>
    </citation>
    <scope>NUCLEOTIDE SEQUENCE [LARGE SCALE GENOMIC DNA]</scope>
    <source>
        <tissue evidence="3">Muscle</tissue>
    </source>
</reference>
<feature type="compositionally biased region" description="Polar residues" evidence="1">
    <location>
        <begin position="827"/>
        <end position="839"/>
    </location>
</feature>
<feature type="compositionally biased region" description="Basic and acidic residues" evidence="1">
    <location>
        <begin position="1395"/>
        <end position="1414"/>
    </location>
</feature>
<dbReference type="Gene3D" id="3.30.890.10">
    <property type="entry name" value="Methyl-cpg-binding Protein 2, Chain A"/>
    <property type="match status" value="1"/>
</dbReference>
<name>A0A3R7MLG1_PENVA</name>
<dbReference type="Gene3D" id="1.20.1280.50">
    <property type="match status" value="1"/>
</dbReference>
<feature type="compositionally biased region" description="Polar residues" evidence="1">
    <location>
        <begin position="566"/>
        <end position="584"/>
    </location>
</feature>
<feature type="region of interest" description="Disordered" evidence="1">
    <location>
        <begin position="123"/>
        <end position="458"/>
    </location>
</feature>
<feature type="compositionally biased region" description="Acidic residues" evidence="1">
    <location>
        <begin position="522"/>
        <end position="533"/>
    </location>
</feature>
<dbReference type="Pfam" id="PF12937">
    <property type="entry name" value="F-box-like"/>
    <property type="match status" value="1"/>
</dbReference>
<dbReference type="STRING" id="6689.A0A3R7MLG1"/>
<feature type="compositionally biased region" description="Acidic residues" evidence="1">
    <location>
        <begin position="242"/>
        <end position="252"/>
    </location>
</feature>
<dbReference type="InterPro" id="IPR032675">
    <property type="entry name" value="LRR_dom_sf"/>
</dbReference>
<dbReference type="EMBL" id="QCYY01001169">
    <property type="protein sequence ID" value="ROT79976.1"/>
    <property type="molecule type" value="Genomic_DNA"/>
</dbReference>
<evidence type="ECO:0000256" key="1">
    <source>
        <dbReference type="SAM" id="MobiDB-lite"/>
    </source>
</evidence>
<comment type="caution">
    <text evidence="3">The sequence shown here is derived from an EMBL/GenBank/DDBJ whole genome shotgun (WGS) entry which is preliminary data.</text>
</comment>
<dbReference type="Proteomes" id="UP000283509">
    <property type="component" value="Unassembled WGS sequence"/>
</dbReference>
<protein>
    <recommendedName>
        <fullName evidence="2">MBD domain-containing protein</fullName>
    </recommendedName>
</protein>
<feature type="compositionally biased region" description="Basic and acidic residues" evidence="1">
    <location>
        <begin position="230"/>
        <end position="241"/>
    </location>
</feature>
<feature type="compositionally biased region" description="Acidic residues" evidence="1">
    <location>
        <begin position="1384"/>
        <end position="1394"/>
    </location>
</feature>
<dbReference type="CDD" id="cd15489">
    <property type="entry name" value="PHD_SF"/>
    <property type="match status" value="1"/>
</dbReference>
<feature type="region of interest" description="Disordered" evidence="1">
    <location>
        <begin position="1265"/>
        <end position="1318"/>
    </location>
</feature>
<feature type="compositionally biased region" description="Basic and acidic residues" evidence="1">
    <location>
        <begin position="426"/>
        <end position="452"/>
    </location>
</feature>
<feature type="domain" description="MBD" evidence="2">
    <location>
        <begin position="650"/>
        <end position="725"/>
    </location>
</feature>
<feature type="compositionally biased region" description="Basic and acidic residues" evidence="1">
    <location>
        <begin position="366"/>
        <end position="419"/>
    </location>
</feature>
<feature type="compositionally biased region" description="Polar residues" evidence="1">
    <location>
        <begin position="157"/>
        <end position="175"/>
    </location>
</feature>
<dbReference type="SUPFAM" id="SSF52047">
    <property type="entry name" value="RNI-like"/>
    <property type="match status" value="1"/>
</dbReference>
<feature type="region of interest" description="Disordered" evidence="1">
    <location>
        <begin position="1348"/>
        <end position="1453"/>
    </location>
</feature>
<feature type="compositionally biased region" description="Acidic residues" evidence="1">
    <location>
        <begin position="139"/>
        <end position="148"/>
    </location>
</feature>
<feature type="region of interest" description="Disordered" evidence="1">
    <location>
        <begin position="736"/>
        <end position="849"/>
    </location>
</feature>
<gene>
    <name evidence="3" type="ORF">C7M84_001315</name>
</gene>
<feature type="region of interest" description="Disordered" evidence="1">
    <location>
        <begin position="967"/>
        <end position="993"/>
    </location>
</feature>
<dbReference type="InterPro" id="IPR016177">
    <property type="entry name" value="DNA-bd_dom_sf"/>
</dbReference>
<feature type="compositionally biased region" description="Polar residues" evidence="1">
    <location>
        <begin position="27"/>
        <end position="46"/>
    </location>
</feature>
<evidence type="ECO:0000313" key="3">
    <source>
        <dbReference type="EMBL" id="ROT79976.1"/>
    </source>
</evidence>
<feature type="compositionally biased region" description="Basic and acidic residues" evidence="1">
    <location>
        <begin position="61"/>
        <end position="79"/>
    </location>
</feature>
<dbReference type="GO" id="GO:0003677">
    <property type="term" value="F:DNA binding"/>
    <property type="evidence" value="ECO:0007669"/>
    <property type="project" value="InterPro"/>
</dbReference>
<evidence type="ECO:0000259" key="2">
    <source>
        <dbReference type="PROSITE" id="PS50982"/>
    </source>
</evidence>
<dbReference type="Pfam" id="PF01429">
    <property type="entry name" value="MBD"/>
    <property type="match status" value="1"/>
</dbReference>
<feature type="compositionally biased region" description="Basic and acidic residues" evidence="1">
    <location>
        <begin position="316"/>
        <end position="327"/>
    </location>
</feature>
<sequence length="1763" mass="194454">MGDKIWPVTRIPSIFDSDDDSDEDLSNPTPSAILTSQVQSNTSTAFSEEYPAHSQASNEQDTGKDVSGGKDIEKGCREEQEPETFVSCGQESKEIEDGRQTPLEDQGGDLQATEIVKGIEDHEEVCEEDTSVERVYNTEETDSKEEEIEKIAPSVQEVDQGQSICSDLNKSSSEPGRSGDKEVIEEELDKSFSSFDNVEGSDSDDINKGNQSISSHDNIDDGSEEDAAGGDDKSISSHDNLDEASEGEDADMEVDKSTASHDNIGEISEEDTGEIANKSVSSHDHADEASEDADMEVDKSMSSHSNADEVSEADDAMDKSVSSHDNVEIGSDDSEDKHDVAIGDNELDISLSSHGNADEQSDGDVNDSHLGYESEGEKNAEHHVDADKEKLANERGSDRIDSPIEHDSKLKLAKEHCTSDSEEGPVEPKIEDDSVQVESKDVLSLSKEDKMEVSSQVFSHTVGEEYEVVTEKKEKDIEVEKVVEESPKWDASAEESEAESRDPDAQEPVLVKKFSESIYSDSETEDVMDVEAENEPKVAGVTSGTGRVPVRVEDVYTDSEDEGTRDSQPQVGSKGCETSVTSETDSVDPEEQKDSLYVDAAAKESRSATPQLSVIEALPPSSSKEDTNTTTPPSSEKKRHHKRRHESKKSFNLEACLKAFEQGWKREIVFRATVDPNKGGSRADIYYYAPFGKKLRSKVEIEDYLQRYGIQDLNLDNFTWVKAPLGVGEQYEQIRHASKSSTSSVRGKTSTPNQVGVVTPSVTPGSSPKTPSSVEVKNPRKRGRPPKQVAEKPPKRARMKITPIIPLKLKKQLDNSKNITPAAPGPTDTSASESQATFPSNWNSNSNSAAVTTSQLGEAAPAKSAVPSKSRQNHIVYSTKVCESLGASMKILTPMLSGDICMRTFHCTNFCPLGGGTVPSLQCIKCLCLFHPECTYMPPATATIIQTGGAKFLCPNCYRENKENVGANQWTPPKPYEPLAYDPPWESEEEDDNKPDQEIIANNYIRVSIKEHHQSVLPSHLAGVSRSQHSDALGQTTSAAAYSTGSTQPPVFTTDSQGLQGTLTVNASGMIGGLPPNLPNGQLVQIQSPGSVPTRFLLVRANTNEMQPVQMPPLQMGMPRGIILPQNMIGGQPMPVMLPSNQSRYPGPHMVQQSGMRATEEYENVKAVEAPKKQEFLRELSQSYRLLLHVFKYLSVKDLLVASCVCVMWRDLAYSSSLWGTVRLRNVCVRDWAQLARFMERRNVRNIDLRKMIFRHPVPERLEHTLHRSEVSKSPSKDVTSVEPTSARSSYIPETSSSRNGSPVSRQSEGFRISPQKDKLIKDQVKGLTLDDDSSVKKLENPVNTKLEKRDAVGEVQPEVKKQKLQKKTDAACETSDTTSTSEEAMEITEEEDSRDDKETCKKDRIEADSDGHAKRTSAASLDADSDRRPSQENECIEDNDTNTSKIKDIHPRTEGGCRRIEKDIWDDICGAMGSIHCLRGVILPTCRAEVLQLLLTRCKHLISVTATELREPSGISKFDPAYLMEVPHLEELRLGSTQNFLLTSNFNFIKLQKLKVLVMRGFSGSNWPYLGTNLTHLQVGPVSNFSNLTWNNIGSMTNLEALWLEDGGSLNDIAIFEALSRLSNLRRLCLFNFAVGPKLGQALKKLTKLERVFVLPVSSQQANIGVQNGNMLAVTETMRHVDELVWAVRSQDIQLFSQVEHIHMCPSKTKAYTGFTNSDDAMANLWTLQRLETIVKRHLPRTRVRILKLDAAAAARMAMSTL</sequence>
<proteinExistence type="predicted"/>
<feature type="region of interest" description="Disordered" evidence="1">
    <location>
        <begin position="1"/>
        <end position="110"/>
    </location>
</feature>
<feature type="compositionally biased region" description="Polar residues" evidence="1">
    <location>
        <begin position="739"/>
        <end position="775"/>
    </location>
</feature>
<dbReference type="OrthoDB" id="6354161at2759"/>
<dbReference type="SMART" id="SM00391">
    <property type="entry name" value="MBD"/>
    <property type="match status" value="1"/>
</dbReference>
<organism evidence="3 4">
    <name type="scientific">Penaeus vannamei</name>
    <name type="common">Whiteleg shrimp</name>
    <name type="synonym">Litopenaeus vannamei</name>
    <dbReference type="NCBI Taxonomy" id="6689"/>
    <lineage>
        <taxon>Eukaryota</taxon>
        <taxon>Metazoa</taxon>
        <taxon>Ecdysozoa</taxon>
        <taxon>Arthropoda</taxon>
        <taxon>Crustacea</taxon>
        <taxon>Multicrustacea</taxon>
        <taxon>Malacostraca</taxon>
        <taxon>Eumalacostraca</taxon>
        <taxon>Eucarida</taxon>
        <taxon>Decapoda</taxon>
        <taxon>Dendrobranchiata</taxon>
        <taxon>Penaeoidea</taxon>
        <taxon>Penaeidae</taxon>
        <taxon>Penaeus</taxon>
    </lineage>
</organism>
<feature type="region of interest" description="Disordered" evidence="1">
    <location>
        <begin position="483"/>
        <end position="648"/>
    </location>
</feature>
<evidence type="ECO:0000313" key="4">
    <source>
        <dbReference type="Proteomes" id="UP000283509"/>
    </source>
</evidence>
<feature type="compositionally biased region" description="Acidic residues" evidence="1">
    <location>
        <begin position="16"/>
        <end position="25"/>
    </location>
</feature>
<feature type="compositionally biased region" description="Basic residues" evidence="1">
    <location>
        <begin position="637"/>
        <end position="647"/>
    </location>
</feature>
<dbReference type="InterPro" id="IPR001810">
    <property type="entry name" value="F-box_dom"/>
</dbReference>
<feature type="compositionally biased region" description="Basic and acidic residues" evidence="1">
    <location>
        <begin position="590"/>
        <end position="606"/>
    </location>
</feature>
<accession>A0A3R7MLG1</accession>
<dbReference type="CDD" id="cd00122">
    <property type="entry name" value="MBD"/>
    <property type="match status" value="1"/>
</dbReference>
<dbReference type="SUPFAM" id="SSF81383">
    <property type="entry name" value="F-box domain"/>
    <property type="match status" value="1"/>
</dbReference>
<dbReference type="PROSITE" id="PS50982">
    <property type="entry name" value="MBD"/>
    <property type="match status" value="1"/>
</dbReference>
<feature type="compositionally biased region" description="Basic and acidic residues" evidence="1">
    <location>
        <begin position="1348"/>
        <end position="1371"/>
    </location>
</feature>
<dbReference type="InterPro" id="IPR001739">
    <property type="entry name" value="Methyl_CpG_DNA-bd"/>
</dbReference>
<dbReference type="SUPFAM" id="SSF54171">
    <property type="entry name" value="DNA-binding domain"/>
    <property type="match status" value="1"/>
</dbReference>